<accession>W2TIT6</accession>
<dbReference type="Proteomes" id="UP000053676">
    <property type="component" value="Unassembled WGS sequence"/>
</dbReference>
<evidence type="ECO:0000313" key="2">
    <source>
        <dbReference type="Proteomes" id="UP000053676"/>
    </source>
</evidence>
<proteinExistence type="predicted"/>
<organism evidence="1 2">
    <name type="scientific">Necator americanus</name>
    <name type="common">Human hookworm</name>
    <dbReference type="NCBI Taxonomy" id="51031"/>
    <lineage>
        <taxon>Eukaryota</taxon>
        <taxon>Metazoa</taxon>
        <taxon>Ecdysozoa</taxon>
        <taxon>Nematoda</taxon>
        <taxon>Chromadorea</taxon>
        <taxon>Rhabditida</taxon>
        <taxon>Rhabditina</taxon>
        <taxon>Rhabditomorpha</taxon>
        <taxon>Strongyloidea</taxon>
        <taxon>Ancylostomatidae</taxon>
        <taxon>Bunostominae</taxon>
        <taxon>Necator</taxon>
    </lineage>
</organism>
<gene>
    <name evidence="1" type="ORF">NECAME_08222</name>
</gene>
<name>W2TIT6_NECAM</name>
<protein>
    <submittedName>
        <fullName evidence="1">Uncharacterized protein</fullName>
    </submittedName>
</protein>
<dbReference type="AlphaFoldDB" id="W2TIT6"/>
<dbReference type="EMBL" id="KI658595">
    <property type="protein sequence ID" value="ETN82015.1"/>
    <property type="molecule type" value="Genomic_DNA"/>
</dbReference>
<reference evidence="2" key="1">
    <citation type="journal article" date="2014" name="Nat. Genet.">
        <title>Genome of the human hookworm Necator americanus.</title>
        <authorList>
            <person name="Tang Y.T."/>
            <person name="Gao X."/>
            <person name="Rosa B.A."/>
            <person name="Abubucker S."/>
            <person name="Hallsworth-Pepin K."/>
            <person name="Martin J."/>
            <person name="Tyagi R."/>
            <person name="Heizer E."/>
            <person name="Zhang X."/>
            <person name="Bhonagiri-Palsikar V."/>
            <person name="Minx P."/>
            <person name="Warren W.C."/>
            <person name="Wang Q."/>
            <person name="Zhan B."/>
            <person name="Hotez P.J."/>
            <person name="Sternberg P.W."/>
            <person name="Dougall A."/>
            <person name="Gaze S.T."/>
            <person name="Mulvenna J."/>
            <person name="Sotillo J."/>
            <person name="Ranganathan S."/>
            <person name="Rabelo E.M."/>
            <person name="Wilson R.K."/>
            <person name="Felgner P.L."/>
            <person name="Bethony J."/>
            <person name="Hawdon J.M."/>
            <person name="Gasser R.B."/>
            <person name="Loukas A."/>
            <person name="Mitreva M."/>
        </authorList>
    </citation>
    <scope>NUCLEOTIDE SEQUENCE [LARGE SCALE GENOMIC DNA]</scope>
</reference>
<keyword evidence="2" id="KW-1185">Reference proteome</keyword>
<evidence type="ECO:0000313" key="1">
    <source>
        <dbReference type="EMBL" id="ETN82015.1"/>
    </source>
</evidence>
<dbReference type="KEGG" id="nai:NECAME_08222"/>
<sequence length="59" mass="6660">MLALNKSPKKPTEEPEDEIAEDAFNAMDSVQNFAHHYGAPFLRISSTIRSWTMSGKRAH</sequence>